<proteinExistence type="predicted"/>
<evidence type="ECO:0000313" key="1">
    <source>
        <dbReference type="EMBL" id="KZP34536.1"/>
    </source>
</evidence>
<protein>
    <submittedName>
        <fullName evidence="1">Uncharacterized protein</fullName>
    </submittedName>
</protein>
<dbReference type="OrthoDB" id="3018737at2759"/>
<accession>A0A166X8X0</accession>
<dbReference type="EMBL" id="KV417480">
    <property type="protein sequence ID" value="KZP34536.1"/>
    <property type="molecule type" value="Genomic_DNA"/>
</dbReference>
<gene>
    <name evidence="1" type="ORF">FIBSPDRAFT_924033</name>
</gene>
<evidence type="ECO:0000313" key="2">
    <source>
        <dbReference type="Proteomes" id="UP000076532"/>
    </source>
</evidence>
<sequence>MSLPPLSLSCSPLLDYATTHLQLAEAVDSDTNATPLCTSSQFSAEASAPSCTSIAISTISAMSSTVPLGVTAYPSSRTISLFTRSESCASLSEKALPPLPPCSAPITTKEIISIMELLNSFDDDVMKEVARVKENIYDVRELVCTYKTESSTRLDVIAEATAGVM</sequence>
<dbReference type="Proteomes" id="UP000076532">
    <property type="component" value="Unassembled WGS sequence"/>
</dbReference>
<keyword evidence="2" id="KW-1185">Reference proteome</keyword>
<name>A0A166X8X0_9AGAM</name>
<dbReference type="AlphaFoldDB" id="A0A166X8X0"/>
<reference evidence="1 2" key="1">
    <citation type="journal article" date="2016" name="Mol. Biol. Evol.">
        <title>Comparative Genomics of Early-Diverging Mushroom-Forming Fungi Provides Insights into the Origins of Lignocellulose Decay Capabilities.</title>
        <authorList>
            <person name="Nagy L.G."/>
            <person name="Riley R."/>
            <person name="Tritt A."/>
            <person name="Adam C."/>
            <person name="Daum C."/>
            <person name="Floudas D."/>
            <person name="Sun H."/>
            <person name="Yadav J.S."/>
            <person name="Pangilinan J."/>
            <person name="Larsson K.H."/>
            <person name="Matsuura K."/>
            <person name="Barry K."/>
            <person name="Labutti K."/>
            <person name="Kuo R."/>
            <person name="Ohm R.A."/>
            <person name="Bhattacharya S.S."/>
            <person name="Shirouzu T."/>
            <person name="Yoshinaga Y."/>
            <person name="Martin F.M."/>
            <person name="Grigoriev I.V."/>
            <person name="Hibbett D.S."/>
        </authorList>
    </citation>
    <scope>NUCLEOTIDE SEQUENCE [LARGE SCALE GENOMIC DNA]</scope>
    <source>
        <strain evidence="1 2">CBS 109695</strain>
    </source>
</reference>
<organism evidence="1 2">
    <name type="scientific">Athelia psychrophila</name>
    <dbReference type="NCBI Taxonomy" id="1759441"/>
    <lineage>
        <taxon>Eukaryota</taxon>
        <taxon>Fungi</taxon>
        <taxon>Dikarya</taxon>
        <taxon>Basidiomycota</taxon>
        <taxon>Agaricomycotina</taxon>
        <taxon>Agaricomycetes</taxon>
        <taxon>Agaricomycetidae</taxon>
        <taxon>Atheliales</taxon>
        <taxon>Atheliaceae</taxon>
        <taxon>Athelia</taxon>
    </lineage>
</organism>